<protein>
    <submittedName>
        <fullName evidence="3">Uncharacterized protein</fullName>
    </submittedName>
</protein>
<evidence type="ECO:0000256" key="2">
    <source>
        <dbReference type="SAM" id="SignalP"/>
    </source>
</evidence>
<proteinExistence type="predicted"/>
<dbReference type="EMBL" id="CAUYUJ010014423">
    <property type="protein sequence ID" value="CAK0841051.1"/>
    <property type="molecule type" value="Genomic_DNA"/>
</dbReference>
<sequence length="154" mass="16497">MSPRRAAARRQRALAASALALCLGCLGRLREPLGEAFLSGRPAAASNSRYARVALAAAETDGFSEAAPPKRKEQLTQNMKNRLREEALSMGDENTPISAGFGNPYLLVIVIVLVLGVATYFELGLDKIASKTGGPSDEELMKQYAQMQAQMAGR</sequence>
<reference evidence="3" key="1">
    <citation type="submission" date="2023-10" db="EMBL/GenBank/DDBJ databases">
        <authorList>
            <person name="Chen Y."/>
            <person name="Shah S."/>
            <person name="Dougan E. K."/>
            <person name="Thang M."/>
            <person name="Chan C."/>
        </authorList>
    </citation>
    <scope>NUCLEOTIDE SEQUENCE [LARGE SCALE GENOMIC DNA]</scope>
</reference>
<evidence type="ECO:0000313" key="4">
    <source>
        <dbReference type="Proteomes" id="UP001189429"/>
    </source>
</evidence>
<dbReference type="Proteomes" id="UP001189429">
    <property type="component" value="Unassembled WGS sequence"/>
</dbReference>
<organism evidence="3 4">
    <name type="scientific">Prorocentrum cordatum</name>
    <dbReference type="NCBI Taxonomy" id="2364126"/>
    <lineage>
        <taxon>Eukaryota</taxon>
        <taxon>Sar</taxon>
        <taxon>Alveolata</taxon>
        <taxon>Dinophyceae</taxon>
        <taxon>Prorocentrales</taxon>
        <taxon>Prorocentraceae</taxon>
        <taxon>Prorocentrum</taxon>
    </lineage>
</organism>
<keyword evidence="4" id="KW-1185">Reference proteome</keyword>
<keyword evidence="1" id="KW-0472">Membrane</keyword>
<evidence type="ECO:0000256" key="1">
    <source>
        <dbReference type="SAM" id="Phobius"/>
    </source>
</evidence>
<keyword evidence="2" id="KW-0732">Signal</keyword>
<gene>
    <name evidence="3" type="ORF">PCOR1329_LOCUS36346</name>
</gene>
<comment type="caution">
    <text evidence="3">The sequence shown here is derived from an EMBL/GenBank/DDBJ whole genome shotgun (WGS) entry which is preliminary data.</text>
</comment>
<name>A0ABN9T7R6_9DINO</name>
<feature type="chain" id="PRO_5046415137" evidence="2">
    <location>
        <begin position="28"/>
        <end position="154"/>
    </location>
</feature>
<keyword evidence="1" id="KW-0812">Transmembrane</keyword>
<feature type="signal peptide" evidence="2">
    <location>
        <begin position="1"/>
        <end position="27"/>
    </location>
</feature>
<keyword evidence="1" id="KW-1133">Transmembrane helix</keyword>
<accession>A0ABN9T7R6</accession>
<feature type="transmembrane region" description="Helical" evidence="1">
    <location>
        <begin position="105"/>
        <end position="123"/>
    </location>
</feature>
<evidence type="ECO:0000313" key="3">
    <source>
        <dbReference type="EMBL" id="CAK0841051.1"/>
    </source>
</evidence>